<feature type="region of interest" description="Disordered" evidence="1">
    <location>
        <begin position="1"/>
        <end position="27"/>
    </location>
</feature>
<evidence type="ECO:0000256" key="1">
    <source>
        <dbReference type="SAM" id="MobiDB-lite"/>
    </source>
</evidence>
<sequence length="37" mass="4017">MAISISSTKIPDTENLPASQPYSNTGDFRMLPSYVIA</sequence>
<feature type="compositionally biased region" description="Polar residues" evidence="1">
    <location>
        <begin position="1"/>
        <end position="26"/>
    </location>
</feature>
<keyword evidence="3" id="KW-1185">Reference proteome</keyword>
<evidence type="ECO:0000313" key="2">
    <source>
        <dbReference type="EMBL" id="EHK98053.1"/>
    </source>
</evidence>
<protein>
    <submittedName>
        <fullName evidence="2">Uncharacterized protein</fullName>
    </submittedName>
</protein>
<dbReference type="EMBL" id="AGUE01000165">
    <property type="protein sequence ID" value="EHK98053.1"/>
    <property type="molecule type" value="Genomic_DNA"/>
</dbReference>
<dbReference type="InParanoid" id="H0ETN4"/>
<gene>
    <name evidence="2" type="ORF">M7I_6101</name>
</gene>
<evidence type="ECO:0000313" key="3">
    <source>
        <dbReference type="Proteomes" id="UP000005446"/>
    </source>
</evidence>
<proteinExistence type="predicted"/>
<dbReference type="AlphaFoldDB" id="H0ETN4"/>
<organism evidence="2 3">
    <name type="scientific">Glarea lozoyensis (strain ATCC 74030 / MF5533)</name>
    <dbReference type="NCBI Taxonomy" id="1104152"/>
    <lineage>
        <taxon>Eukaryota</taxon>
        <taxon>Fungi</taxon>
        <taxon>Dikarya</taxon>
        <taxon>Ascomycota</taxon>
        <taxon>Pezizomycotina</taxon>
        <taxon>Leotiomycetes</taxon>
        <taxon>Helotiales</taxon>
        <taxon>Helotiaceae</taxon>
        <taxon>Glarea</taxon>
    </lineage>
</organism>
<reference evidence="2 3" key="1">
    <citation type="journal article" date="2012" name="Eukaryot. Cell">
        <title>Genome sequence of the fungus Glarea lozoyensis: the first genome sequence of a species from the Helotiaceae family.</title>
        <authorList>
            <person name="Youssar L."/>
            <person name="Gruening B.A."/>
            <person name="Erxleben A."/>
            <person name="Guenther S."/>
            <person name="Huettel W."/>
        </authorList>
    </citation>
    <scope>NUCLEOTIDE SEQUENCE [LARGE SCALE GENOMIC DNA]</scope>
    <source>
        <strain evidence="3">ATCC 74030 / MF5533</strain>
    </source>
</reference>
<name>H0ETN4_GLAL7</name>
<dbReference type="Proteomes" id="UP000005446">
    <property type="component" value="Unassembled WGS sequence"/>
</dbReference>
<dbReference type="HOGENOM" id="CLU_3351223_0_0_1"/>
<comment type="caution">
    <text evidence="2">The sequence shown here is derived from an EMBL/GenBank/DDBJ whole genome shotgun (WGS) entry which is preliminary data.</text>
</comment>
<accession>H0ETN4</accession>